<dbReference type="OrthoDB" id="2345088at2759"/>
<gene>
    <name evidence="2" type="ORF">DEBURN_LOCUS10067</name>
</gene>
<protein>
    <submittedName>
        <fullName evidence="2">11646_t:CDS:1</fullName>
    </submittedName>
</protein>
<evidence type="ECO:0000313" key="2">
    <source>
        <dbReference type="EMBL" id="CAG8613251.1"/>
    </source>
</evidence>
<feature type="region of interest" description="Disordered" evidence="1">
    <location>
        <begin position="18"/>
        <end position="42"/>
    </location>
</feature>
<reference evidence="2" key="1">
    <citation type="submission" date="2021-06" db="EMBL/GenBank/DDBJ databases">
        <authorList>
            <person name="Kallberg Y."/>
            <person name="Tangrot J."/>
            <person name="Rosling A."/>
        </authorList>
    </citation>
    <scope>NUCLEOTIDE SEQUENCE</scope>
    <source>
        <strain evidence="2">AZ414A</strain>
    </source>
</reference>
<dbReference type="Proteomes" id="UP000789706">
    <property type="component" value="Unassembled WGS sequence"/>
</dbReference>
<dbReference type="EMBL" id="CAJVPK010002459">
    <property type="protein sequence ID" value="CAG8613251.1"/>
    <property type="molecule type" value="Genomic_DNA"/>
</dbReference>
<organism evidence="2 3">
    <name type="scientific">Diversispora eburnea</name>
    <dbReference type="NCBI Taxonomy" id="1213867"/>
    <lineage>
        <taxon>Eukaryota</taxon>
        <taxon>Fungi</taxon>
        <taxon>Fungi incertae sedis</taxon>
        <taxon>Mucoromycota</taxon>
        <taxon>Glomeromycotina</taxon>
        <taxon>Glomeromycetes</taxon>
        <taxon>Diversisporales</taxon>
        <taxon>Diversisporaceae</taxon>
        <taxon>Diversispora</taxon>
    </lineage>
</organism>
<feature type="non-terminal residue" evidence="2">
    <location>
        <position position="1"/>
    </location>
</feature>
<keyword evidence="3" id="KW-1185">Reference proteome</keyword>
<accession>A0A9N9CVJ0</accession>
<proteinExistence type="predicted"/>
<evidence type="ECO:0000256" key="1">
    <source>
        <dbReference type="SAM" id="MobiDB-lite"/>
    </source>
</evidence>
<evidence type="ECO:0000313" key="3">
    <source>
        <dbReference type="Proteomes" id="UP000789706"/>
    </source>
</evidence>
<dbReference type="AlphaFoldDB" id="A0A9N9CVJ0"/>
<name>A0A9N9CVJ0_9GLOM</name>
<sequence length="312" mass="36314">AEEKILEKKCKANIKDSKVEERVNSDNQSEKRQRITRSMSKQKAESFTDLITDNEQTPSVAPSTVETEVIVESNKKLLQDLLGVKCSENIQLICQYHDKTYSDEILLDLSPNSRFSKELPLDILSPYLKELDDKIENLIPSHVHEFLTQFFKQNLIGKDWHTKIEDLQCQDHDDVLMVSVIRILRRTLPLFKESSFEFGDAGKTALKQFYTADKYQLVYVEGSRLHADDDKEIADASKIANNLQKIYINVVKDNIKCRRRFPKLYIFGRQSFRLRIYLQFLDYCVGGFEESRTQKRPSRLSYINSLKVVDAM</sequence>
<feature type="compositionally biased region" description="Basic and acidic residues" evidence="1">
    <location>
        <begin position="18"/>
        <end position="33"/>
    </location>
</feature>
<comment type="caution">
    <text evidence="2">The sequence shown here is derived from an EMBL/GenBank/DDBJ whole genome shotgun (WGS) entry which is preliminary data.</text>
</comment>